<dbReference type="EMBL" id="PVWO01000014">
    <property type="protein sequence ID" value="PSB59094.1"/>
    <property type="molecule type" value="Genomic_DNA"/>
</dbReference>
<sequence length="75" mass="8727">MVKKFPDRQQQLAIAGETDYLAAARAFINLFPAEGQDFFRYNYLYGTNNQPQYLAYRWLKAKRLSSTIASFKVNP</sequence>
<protein>
    <submittedName>
        <fullName evidence="1">Uncharacterized protein</fullName>
    </submittedName>
</protein>
<organism evidence="1 2">
    <name type="scientific">Chamaesiphon polymorphus CCALA 037</name>
    <dbReference type="NCBI Taxonomy" id="2107692"/>
    <lineage>
        <taxon>Bacteria</taxon>
        <taxon>Bacillati</taxon>
        <taxon>Cyanobacteriota</taxon>
        <taxon>Cyanophyceae</taxon>
        <taxon>Gomontiellales</taxon>
        <taxon>Chamaesiphonaceae</taxon>
        <taxon>Chamaesiphon</taxon>
    </lineage>
</organism>
<reference evidence="1 2" key="1">
    <citation type="submission" date="2018-03" db="EMBL/GenBank/DDBJ databases">
        <title>The ancient ancestry and fast evolution of plastids.</title>
        <authorList>
            <person name="Moore K.R."/>
            <person name="Magnabosco C."/>
            <person name="Momper L."/>
            <person name="Gold D.A."/>
            <person name="Bosak T."/>
            <person name="Fournier G.P."/>
        </authorList>
    </citation>
    <scope>NUCLEOTIDE SEQUENCE [LARGE SCALE GENOMIC DNA]</scope>
    <source>
        <strain evidence="1 2">CCALA 037</strain>
    </source>
</reference>
<evidence type="ECO:0000313" key="2">
    <source>
        <dbReference type="Proteomes" id="UP000238937"/>
    </source>
</evidence>
<accession>A0A2T1GMH9</accession>
<evidence type="ECO:0000313" key="1">
    <source>
        <dbReference type="EMBL" id="PSB59094.1"/>
    </source>
</evidence>
<dbReference type="Proteomes" id="UP000238937">
    <property type="component" value="Unassembled WGS sequence"/>
</dbReference>
<proteinExistence type="predicted"/>
<gene>
    <name evidence="1" type="ORF">C7B77_02135</name>
</gene>
<dbReference type="AlphaFoldDB" id="A0A2T1GMH9"/>
<comment type="caution">
    <text evidence="1">The sequence shown here is derived from an EMBL/GenBank/DDBJ whole genome shotgun (WGS) entry which is preliminary data.</text>
</comment>
<keyword evidence="2" id="KW-1185">Reference proteome</keyword>
<dbReference type="OrthoDB" id="9844908at2"/>
<dbReference type="RefSeq" id="WP_106299863.1">
    <property type="nucleotide sequence ID" value="NZ_PVWO01000014.1"/>
</dbReference>
<name>A0A2T1GMH9_9CYAN</name>